<dbReference type="EMBL" id="PQFF01000156">
    <property type="protein sequence ID" value="RHZ78323.1"/>
    <property type="molecule type" value="Genomic_DNA"/>
</dbReference>
<evidence type="ECO:0000313" key="1">
    <source>
        <dbReference type="EMBL" id="RHZ78323.1"/>
    </source>
</evidence>
<accession>A0A397IZL6</accession>
<organism evidence="1 2">
    <name type="scientific">Diversispora epigaea</name>
    <dbReference type="NCBI Taxonomy" id="1348612"/>
    <lineage>
        <taxon>Eukaryota</taxon>
        <taxon>Fungi</taxon>
        <taxon>Fungi incertae sedis</taxon>
        <taxon>Mucoromycota</taxon>
        <taxon>Glomeromycotina</taxon>
        <taxon>Glomeromycetes</taxon>
        <taxon>Diversisporales</taxon>
        <taxon>Diversisporaceae</taxon>
        <taxon>Diversispora</taxon>
    </lineage>
</organism>
<reference evidence="1 2" key="1">
    <citation type="submission" date="2018-08" db="EMBL/GenBank/DDBJ databases">
        <title>Genome and evolution of the arbuscular mycorrhizal fungus Diversispora epigaea (formerly Glomus versiforme) and its bacterial endosymbionts.</title>
        <authorList>
            <person name="Sun X."/>
            <person name="Fei Z."/>
            <person name="Harrison M."/>
        </authorList>
    </citation>
    <scope>NUCLEOTIDE SEQUENCE [LARGE SCALE GENOMIC DNA]</scope>
    <source>
        <strain evidence="1 2">IT104</strain>
    </source>
</reference>
<evidence type="ECO:0000313" key="2">
    <source>
        <dbReference type="Proteomes" id="UP000266861"/>
    </source>
</evidence>
<dbReference type="AlphaFoldDB" id="A0A397IZL6"/>
<comment type="caution">
    <text evidence="1">The sequence shown here is derived from an EMBL/GenBank/DDBJ whole genome shotgun (WGS) entry which is preliminary data.</text>
</comment>
<dbReference type="Proteomes" id="UP000266861">
    <property type="component" value="Unassembled WGS sequence"/>
</dbReference>
<sequence>MSQIKAEPISLEDKEVNDFVDLKHKEQVSKEIIQSIKEKKLREQDLSLVNHNDWELMEQLSASSIRKDTVVAITLSRDVEDNER</sequence>
<protein>
    <submittedName>
        <fullName evidence="1">Uncharacterized protein</fullName>
    </submittedName>
</protein>
<proteinExistence type="predicted"/>
<keyword evidence="2" id="KW-1185">Reference proteome</keyword>
<name>A0A397IZL6_9GLOM</name>
<gene>
    <name evidence="1" type="ORF">Glove_166g221</name>
</gene>